<accession>A0ACB9P0R8</accession>
<protein>
    <submittedName>
        <fullName evidence="1">Uncharacterized protein</fullName>
    </submittedName>
</protein>
<dbReference type="Proteomes" id="UP001057402">
    <property type="component" value="Chromosome 7"/>
</dbReference>
<keyword evidence="2" id="KW-1185">Reference proteome</keyword>
<gene>
    <name evidence="1" type="ORF">MLD38_026976</name>
</gene>
<organism evidence="1 2">
    <name type="scientific">Melastoma candidum</name>
    <dbReference type="NCBI Taxonomy" id="119954"/>
    <lineage>
        <taxon>Eukaryota</taxon>
        <taxon>Viridiplantae</taxon>
        <taxon>Streptophyta</taxon>
        <taxon>Embryophyta</taxon>
        <taxon>Tracheophyta</taxon>
        <taxon>Spermatophyta</taxon>
        <taxon>Magnoliopsida</taxon>
        <taxon>eudicotyledons</taxon>
        <taxon>Gunneridae</taxon>
        <taxon>Pentapetalae</taxon>
        <taxon>rosids</taxon>
        <taxon>malvids</taxon>
        <taxon>Myrtales</taxon>
        <taxon>Melastomataceae</taxon>
        <taxon>Melastomatoideae</taxon>
        <taxon>Melastomateae</taxon>
        <taxon>Melastoma</taxon>
    </lineage>
</organism>
<proteinExistence type="predicted"/>
<sequence>MDLKVGAAAVASEDPRDDPPIEIYFLPFVGGGHQIPMLDMARLFSTIPSVHATVLGASSPRPLPPLPASITVLYLSDVELDTSLSALPFTDTSHLAEPLRNLLVDRSPDCIVVDGFHRWSPAVIDPLGVPRIAFSGNGCFSRAVGDAIRRAGVADAAFDDYEEFVVPGIPDKILMTRSQLPQFQRRPPNPGQEKGKMGPHNFTEGCFGVLINSFYDLEGVYIEYFRKEMGNVRSWVVGPVSLCNEAVEDKLGRGKTADIDKDSCLSWLDRKGENEVIYVSFGSLARMSTSQLVEIAHGLESSGCSFIWVIGNVRAEERDEDWMPAGFEERIARTGKGLLIRGWAPQLVILEHPSVGGFLTHCGWNSTLEGVTAGVPMVTFPVTAEQFFNEKLVTDVLGIGVKVGSRDWSSWSTEAKEPVGREKIERAVRRVMRGGGEQADEMRKRAGELARKAREAVEEGGSSREDARGLVAELRDRRKLRAGGSSILQGD</sequence>
<evidence type="ECO:0000313" key="1">
    <source>
        <dbReference type="EMBL" id="KAI4342338.1"/>
    </source>
</evidence>
<reference evidence="2" key="1">
    <citation type="journal article" date="2023" name="Front. Plant Sci.">
        <title>Chromosomal-level genome assembly of Melastoma candidum provides insights into trichome evolution.</title>
        <authorList>
            <person name="Zhong Y."/>
            <person name="Wu W."/>
            <person name="Sun C."/>
            <person name="Zou P."/>
            <person name="Liu Y."/>
            <person name="Dai S."/>
            <person name="Zhou R."/>
        </authorList>
    </citation>
    <scope>NUCLEOTIDE SEQUENCE [LARGE SCALE GENOMIC DNA]</scope>
</reference>
<evidence type="ECO:0000313" key="2">
    <source>
        <dbReference type="Proteomes" id="UP001057402"/>
    </source>
</evidence>
<comment type="caution">
    <text evidence="1">The sequence shown here is derived from an EMBL/GenBank/DDBJ whole genome shotgun (WGS) entry which is preliminary data.</text>
</comment>
<name>A0ACB9P0R8_9MYRT</name>
<dbReference type="EMBL" id="CM042886">
    <property type="protein sequence ID" value="KAI4342338.1"/>
    <property type="molecule type" value="Genomic_DNA"/>
</dbReference>